<dbReference type="EMBL" id="JAFMYW010000001">
    <property type="protein sequence ID" value="MBO0946962.1"/>
    <property type="molecule type" value="Genomic_DNA"/>
</dbReference>
<gene>
    <name evidence="1" type="ORF">J2I46_00095</name>
</gene>
<dbReference type="Proteomes" id="UP000664628">
    <property type="component" value="Unassembled WGS sequence"/>
</dbReference>
<evidence type="ECO:0000313" key="2">
    <source>
        <dbReference type="Proteomes" id="UP000664628"/>
    </source>
</evidence>
<proteinExistence type="predicted"/>
<keyword evidence="2" id="KW-1185">Reference proteome</keyword>
<dbReference type="RefSeq" id="WP_207326889.1">
    <property type="nucleotide sequence ID" value="NZ_JAFMYW010000001.1"/>
</dbReference>
<sequence length="145" mass="15680">MQNAEQTGMPDHPITTSFTLDNAATLRLLWPILGQAVKDELEAAGILSIATVADINAGLDWRVWTGKVAIRSYWRAYGENIAPAADMGLYQISPELVQEFSLLLMARDPNIGAMVAQANLGRPVVILPPINVPEAPVDSTLDAEE</sequence>
<organism evidence="1 2">
    <name type="scientific">Fibrella forsythiae</name>
    <dbReference type="NCBI Taxonomy" id="2817061"/>
    <lineage>
        <taxon>Bacteria</taxon>
        <taxon>Pseudomonadati</taxon>
        <taxon>Bacteroidota</taxon>
        <taxon>Cytophagia</taxon>
        <taxon>Cytophagales</taxon>
        <taxon>Spirosomataceae</taxon>
        <taxon>Fibrella</taxon>
    </lineage>
</organism>
<reference evidence="1 2" key="1">
    <citation type="submission" date="2021-03" db="EMBL/GenBank/DDBJ databases">
        <title>Fibrella sp. HMF5405 genome sequencing and assembly.</title>
        <authorList>
            <person name="Kang H."/>
            <person name="Kim H."/>
            <person name="Bae S."/>
            <person name="Joh K."/>
        </authorList>
    </citation>
    <scope>NUCLEOTIDE SEQUENCE [LARGE SCALE GENOMIC DNA]</scope>
    <source>
        <strain evidence="1 2">HMF5405</strain>
    </source>
</reference>
<comment type="caution">
    <text evidence="1">The sequence shown here is derived from an EMBL/GenBank/DDBJ whole genome shotgun (WGS) entry which is preliminary data.</text>
</comment>
<evidence type="ECO:0000313" key="1">
    <source>
        <dbReference type="EMBL" id="MBO0946962.1"/>
    </source>
</evidence>
<name>A0ABS3JAE8_9BACT</name>
<accession>A0ABS3JAE8</accession>
<protein>
    <submittedName>
        <fullName evidence="1">Uncharacterized protein</fullName>
    </submittedName>
</protein>